<dbReference type="PANTHER" id="PTHR43557">
    <property type="entry name" value="APOPTOSIS-INDUCING FACTOR 1"/>
    <property type="match status" value="1"/>
</dbReference>
<dbReference type="InterPro" id="IPR050446">
    <property type="entry name" value="FAD-oxidoreductase/Apoptosis"/>
</dbReference>
<accession>K6X948</accession>
<dbReference type="SUPFAM" id="SSF51905">
    <property type="entry name" value="FAD/NAD(P)-binding domain"/>
    <property type="match status" value="1"/>
</dbReference>
<evidence type="ECO:0000256" key="2">
    <source>
        <dbReference type="ARBA" id="ARBA00022630"/>
    </source>
</evidence>
<gene>
    <name evidence="7" type="primary">cmtA4</name>
    <name evidence="7" type="ORF">GONAM_20_00410</name>
</gene>
<evidence type="ECO:0000313" key="7">
    <source>
        <dbReference type="EMBL" id="GAC00898.1"/>
    </source>
</evidence>
<evidence type="ECO:0000259" key="6">
    <source>
        <dbReference type="Pfam" id="PF14759"/>
    </source>
</evidence>
<evidence type="ECO:0000259" key="5">
    <source>
        <dbReference type="Pfam" id="PF07992"/>
    </source>
</evidence>
<keyword evidence="3" id="KW-0274">FAD</keyword>
<dbReference type="InterPro" id="IPR036188">
    <property type="entry name" value="FAD/NAD-bd_sf"/>
</dbReference>
<name>K6X948_9ACTN</name>
<dbReference type="SUPFAM" id="SSF55424">
    <property type="entry name" value="FAD/NAD-linked reductases, dimerisation (C-terminal) domain"/>
    <property type="match status" value="1"/>
</dbReference>
<dbReference type="Pfam" id="PF07992">
    <property type="entry name" value="Pyr_redox_2"/>
    <property type="match status" value="1"/>
</dbReference>
<comment type="caution">
    <text evidence="7">The sequence shown here is derived from an EMBL/GenBank/DDBJ whole genome shotgun (WGS) entry which is preliminary data.</text>
</comment>
<keyword evidence="8" id="KW-1185">Reference proteome</keyword>
<protein>
    <submittedName>
        <fullName evidence="7">p-cumate dioxygenase ferredoxin reductase subunit</fullName>
    </submittedName>
</protein>
<dbReference type="Pfam" id="PF14759">
    <property type="entry name" value="Reductase_C"/>
    <property type="match status" value="1"/>
</dbReference>
<evidence type="ECO:0000256" key="3">
    <source>
        <dbReference type="ARBA" id="ARBA00022827"/>
    </source>
</evidence>
<dbReference type="InterPro" id="IPR016156">
    <property type="entry name" value="FAD/NAD-linked_Rdtase_dimer_sf"/>
</dbReference>
<dbReference type="RefSeq" id="WP_006867078.1">
    <property type="nucleotide sequence ID" value="NZ_BAHE01000020.1"/>
</dbReference>
<comment type="cofactor">
    <cofactor evidence="1">
        <name>FAD</name>
        <dbReference type="ChEBI" id="CHEBI:57692"/>
    </cofactor>
</comment>
<proteinExistence type="predicted"/>
<dbReference type="GO" id="GO:0051213">
    <property type="term" value="F:dioxygenase activity"/>
    <property type="evidence" value="ECO:0007669"/>
    <property type="project" value="UniProtKB-KW"/>
</dbReference>
<organism evidence="7 8">
    <name type="scientific">Gordonia namibiensis NBRC 108229</name>
    <dbReference type="NCBI Taxonomy" id="1208314"/>
    <lineage>
        <taxon>Bacteria</taxon>
        <taxon>Bacillati</taxon>
        <taxon>Actinomycetota</taxon>
        <taxon>Actinomycetes</taxon>
        <taxon>Mycobacteriales</taxon>
        <taxon>Gordoniaceae</taxon>
        <taxon>Gordonia</taxon>
    </lineage>
</organism>
<keyword evidence="4" id="KW-0560">Oxidoreductase</keyword>
<evidence type="ECO:0000256" key="4">
    <source>
        <dbReference type="ARBA" id="ARBA00023002"/>
    </source>
</evidence>
<sequence>MNTRVIIAGGSVAGIRIAKALRQFGFTGRVQVFEAEHELPYDKPPLSKLAVDSDPHVPLITRSEAQDLGVELHLGRAVAAVRPGDDEIDLDDGAVVGYDHLVIATGARARPSPWTIDGVYVLRGIDDARTLRERLTTSRRLLIIGAGFIGSEVAALARANDVEVTIVDSAPIPMARVVGDELGRRFVDLHHAHGVTTKFGVAVQDMTRADGSIRTLLSDGSEICTDTVLVGIGASLNTEWLAAAGLADAEGVRCDEYGRALGHANISAIGDVSAWLRPSTGTHSRIEHWTNGIEQAAAVAARLAGKDDTPPHDPVAYVWSDQYDWRIHLFGTRPAGVDPEVTEEADPFRLVAVWKDGSGEVTGGMAVNWPRESVRLRKSIAARNASRASSTEAVTA</sequence>
<reference evidence="7 8" key="1">
    <citation type="submission" date="2012-08" db="EMBL/GenBank/DDBJ databases">
        <title>Whole genome shotgun sequence of Gordonia namibiensis NBRC 108229.</title>
        <authorList>
            <person name="Isaki-Nakamura S."/>
            <person name="Hosoyama A."/>
            <person name="Tsuchikane K."/>
            <person name="Katsumata H."/>
            <person name="Baba S."/>
            <person name="Yamazaki S."/>
            <person name="Fujita N."/>
        </authorList>
    </citation>
    <scope>NUCLEOTIDE SEQUENCE [LARGE SCALE GENOMIC DNA]</scope>
    <source>
        <strain evidence="7 8">NBRC 108229</strain>
    </source>
</reference>
<dbReference type="PANTHER" id="PTHR43557:SF2">
    <property type="entry name" value="RIESKE DOMAIN-CONTAINING PROTEIN-RELATED"/>
    <property type="match status" value="1"/>
</dbReference>
<dbReference type="GO" id="GO:0005737">
    <property type="term" value="C:cytoplasm"/>
    <property type="evidence" value="ECO:0007669"/>
    <property type="project" value="TreeGrafter"/>
</dbReference>
<evidence type="ECO:0000313" key="8">
    <source>
        <dbReference type="Proteomes" id="UP000035058"/>
    </source>
</evidence>
<evidence type="ECO:0000256" key="1">
    <source>
        <dbReference type="ARBA" id="ARBA00001974"/>
    </source>
</evidence>
<dbReference type="InterPro" id="IPR023753">
    <property type="entry name" value="FAD/NAD-binding_dom"/>
</dbReference>
<dbReference type="InterPro" id="IPR028202">
    <property type="entry name" value="Reductase_C"/>
</dbReference>
<dbReference type="GO" id="GO:0016651">
    <property type="term" value="F:oxidoreductase activity, acting on NAD(P)H"/>
    <property type="evidence" value="ECO:0007669"/>
    <property type="project" value="TreeGrafter"/>
</dbReference>
<keyword evidence="7" id="KW-0223">Dioxygenase</keyword>
<dbReference type="Proteomes" id="UP000035058">
    <property type="component" value="Unassembled WGS sequence"/>
</dbReference>
<feature type="domain" description="Reductase C-terminal" evidence="6">
    <location>
        <begin position="317"/>
        <end position="387"/>
    </location>
</feature>
<dbReference type="Gene3D" id="3.30.390.30">
    <property type="match status" value="1"/>
</dbReference>
<dbReference type="PRINTS" id="PR00368">
    <property type="entry name" value="FADPNR"/>
</dbReference>
<dbReference type="AlphaFoldDB" id="K6X948"/>
<keyword evidence="2" id="KW-0285">Flavoprotein</keyword>
<feature type="domain" description="FAD/NAD(P)-binding" evidence="5">
    <location>
        <begin position="4"/>
        <end position="296"/>
    </location>
</feature>
<dbReference type="EMBL" id="BAHE01000020">
    <property type="protein sequence ID" value="GAC00898.1"/>
    <property type="molecule type" value="Genomic_DNA"/>
</dbReference>
<dbReference type="Gene3D" id="3.50.50.60">
    <property type="entry name" value="FAD/NAD(P)-binding domain"/>
    <property type="match status" value="2"/>
</dbReference>